<dbReference type="Proteomes" id="UP000698924">
    <property type="component" value="Unassembled WGS sequence"/>
</dbReference>
<feature type="domain" description="Fibrobacter succinogenes major paralogous" evidence="1">
    <location>
        <begin position="459"/>
        <end position="638"/>
    </location>
</feature>
<organism evidence="2 3">
    <name type="scientific">Caecibacteroides pullorum</name>
    <dbReference type="NCBI Taxonomy" id="2725562"/>
    <lineage>
        <taxon>Bacteria</taxon>
        <taxon>Pseudomonadati</taxon>
        <taxon>Bacteroidota</taxon>
        <taxon>Bacteroidia</taxon>
        <taxon>Bacteroidales</taxon>
        <taxon>Bacteroidaceae</taxon>
        <taxon>Caecibacteroides</taxon>
    </lineage>
</organism>
<protein>
    <submittedName>
        <fullName evidence="2">Fimbrillin family protein</fullName>
    </submittedName>
</protein>
<evidence type="ECO:0000313" key="2">
    <source>
        <dbReference type="EMBL" id="MBM6857758.1"/>
    </source>
</evidence>
<dbReference type="InterPro" id="IPR011871">
    <property type="entry name" value="Fib_succ_major"/>
</dbReference>
<evidence type="ECO:0000259" key="1">
    <source>
        <dbReference type="Pfam" id="PF09603"/>
    </source>
</evidence>
<dbReference type="Pfam" id="PF09603">
    <property type="entry name" value="Fib_succ_major"/>
    <property type="match status" value="1"/>
</dbReference>
<dbReference type="EMBL" id="JACJMO010000012">
    <property type="protein sequence ID" value="MBM6857758.1"/>
    <property type="molecule type" value="Genomic_DNA"/>
</dbReference>
<dbReference type="Gene3D" id="2.60.40.2630">
    <property type="match status" value="1"/>
</dbReference>
<evidence type="ECO:0000313" key="3">
    <source>
        <dbReference type="Proteomes" id="UP000698924"/>
    </source>
</evidence>
<dbReference type="AlphaFoldDB" id="A0AA40ZTJ6"/>
<dbReference type="Gene3D" id="2.60.40.2620">
    <property type="entry name" value="Fimbrillin-like"/>
    <property type="match status" value="1"/>
</dbReference>
<proteinExistence type="predicted"/>
<dbReference type="RefSeq" id="WP_204971959.1">
    <property type="nucleotide sequence ID" value="NZ_JAAZTS010000007.1"/>
</dbReference>
<dbReference type="InterPro" id="IPR025049">
    <property type="entry name" value="Mfa-like_1"/>
</dbReference>
<accession>A0AA40ZTJ6</accession>
<gene>
    <name evidence="2" type="ORF">H6D15_09135</name>
</gene>
<name>A0AA40ZTJ6_9BACT</name>
<dbReference type="NCBIfam" id="TIGR02145">
    <property type="entry name" value="Fib_succ_major"/>
    <property type="match status" value="1"/>
</dbReference>
<dbReference type="CDD" id="cd13120">
    <property type="entry name" value="BF2867_like_N"/>
    <property type="match status" value="1"/>
</dbReference>
<dbReference type="PROSITE" id="PS51257">
    <property type="entry name" value="PROKAR_LIPOPROTEIN"/>
    <property type="match status" value="1"/>
</dbReference>
<dbReference type="InterPro" id="IPR042278">
    <property type="entry name" value="Mfa-like_1_N"/>
</dbReference>
<sequence>MKRHPILTGVVYRLMGGILLLFLSCSTENNAFDMQPGDIPITFSGTISGQLLTKVTATSFETNDRIGLFATLTPNSLDGKRYIDNLQLTCNSNGSSFTPARTVFYPEGGGTLDFVGYHPYQKEGLEAGSTTLSVSIQSDQSTPENFSASDFLTAKKQNVGSSENDVTLNFKHRFAKLKFTIIPGEGEDAVSILEDDPNIIVTNIYSQASYNLTDESITNPQEPTDILTYGSWSNSGEKLTGKEIIIIPQSLTQTDNSILMEWNGRVYTCLMPEQVMKTGTQCEISITATQQGGEFLTGIAGTVSDWTTVDGQTTDNNQENVAIHTAILSFRESDVYRIYHEGKALADVCKEYLISDELTSSAVVYYPISEETGRPDLTRGTVLRLMDTPDAICGGTIVWNTEANSFTYNQGSQTSINKFYVSEDGTISLTSGSNAVSCDVVSLTIRDTRDAQPSSYPIVKIGTQYWMKEDLRATCYKDGTPLKKLEKLGTEAAYFKPEGLEYYFYNGEAILAGELSPEGWSIPSDKDWEALKSYTGDNTSLLKAGTWLLETDNAGQEQEGDVAPVNNLTGFSVYPHGTWLSSKHNNNGRLNGYWALKEGSTEIADKMIFFTGGSNNFYLSDPIVNGKDYYKAASIRCILK</sequence>
<keyword evidence="3" id="KW-1185">Reference proteome</keyword>
<dbReference type="CDD" id="cd13121">
    <property type="entry name" value="BF2867_like_C"/>
    <property type="match status" value="1"/>
</dbReference>
<dbReference type="Pfam" id="PF13149">
    <property type="entry name" value="Mfa_like_1"/>
    <property type="match status" value="1"/>
</dbReference>
<reference evidence="2 3" key="1">
    <citation type="journal article" date="2021" name="Sci. Rep.">
        <title>The distribution of antibiotic resistance genes in chicken gut microbiota commensals.</title>
        <authorList>
            <person name="Juricova H."/>
            <person name="Matiasovicova J."/>
            <person name="Kubasova T."/>
            <person name="Cejkova D."/>
            <person name="Rychlik I."/>
        </authorList>
    </citation>
    <scope>NUCLEOTIDE SEQUENCE [LARGE SCALE GENOMIC DNA]</scope>
    <source>
        <strain evidence="2 3">An421</strain>
    </source>
</reference>
<comment type="caution">
    <text evidence="2">The sequence shown here is derived from an EMBL/GenBank/DDBJ whole genome shotgun (WGS) entry which is preliminary data.</text>
</comment>